<dbReference type="Proteomes" id="UP000178735">
    <property type="component" value="Unassembled WGS sequence"/>
</dbReference>
<comment type="caution">
    <text evidence="1">The sequence shown here is derived from an EMBL/GenBank/DDBJ whole genome shotgun (WGS) entry which is preliminary data.</text>
</comment>
<evidence type="ECO:0000313" key="1">
    <source>
        <dbReference type="EMBL" id="OGM05905.1"/>
    </source>
</evidence>
<gene>
    <name evidence="1" type="ORF">A2008_04505</name>
</gene>
<dbReference type="STRING" id="1817813.A2008_04505"/>
<accession>A0A1F7WV02</accession>
<evidence type="ECO:0000313" key="2">
    <source>
        <dbReference type="Proteomes" id="UP000178735"/>
    </source>
</evidence>
<proteinExistence type="predicted"/>
<organism evidence="1 2">
    <name type="scientific">Candidatus Wallbacteria bacterium GWC2_49_35</name>
    <dbReference type="NCBI Taxonomy" id="1817813"/>
    <lineage>
        <taxon>Bacteria</taxon>
        <taxon>Candidatus Walliibacteriota</taxon>
    </lineage>
</organism>
<name>A0A1F7WV02_9BACT</name>
<protein>
    <submittedName>
        <fullName evidence="1">Uncharacterized protein</fullName>
    </submittedName>
</protein>
<dbReference type="AlphaFoldDB" id="A0A1F7WV02"/>
<sequence length="264" mass="29710">MLIVGLTLVLNVIIIYFYMRMKKMIGAMSGSHSLYSDVGELAKKCSQLNSEFEKVAMIRIAELEDRISHLKELVAVADERILQIVEFQQGLEQMAASIHQGLKNGLSQQSVNDSDLITRFRLNMKPDLSNLEVKMVQKMKEECARIYGELSNKIEDLKIRQEPLPKPQTDSQTSAGHSNVAPQVINAMTPPVAAGMQPLSHQSKIRQNGYIMPKEHLEPSTIVNEKCAEVYKLAEQGLDATAISEITKMEKRAINFILNLRKMQ</sequence>
<reference evidence="1 2" key="1">
    <citation type="journal article" date="2016" name="Nat. Commun.">
        <title>Thousands of microbial genomes shed light on interconnected biogeochemical processes in an aquifer system.</title>
        <authorList>
            <person name="Anantharaman K."/>
            <person name="Brown C.T."/>
            <person name="Hug L.A."/>
            <person name="Sharon I."/>
            <person name="Castelle C.J."/>
            <person name="Probst A.J."/>
            <person name="Thomas B.C."/>
            <person name="Singh A."/>
            <person name="Wilkins M.J."/>
            <person name="Karaoz U."/>
            <person name="Brodie E.L."/>
            <person name="Williams K.H."/>
            <person name="Hubbard S.S."/>
            <person name="Banfield J.F."/>
        </authorList>
    </citation>
    <scope>NUCLEOTIDE SEQUENCE [LARGE SCALE GENOMIC DNA]</scope>
</reference>
<dbReference type="EMBL" id="MGFH01000090">
    <property type="protein sequence ID" value="OGM05905.1"/>
    <property type="molecule type" value="Genomic_DNA"/>
</dbReference>